<dbReference type="AlphaFoldDB" id="A0A3A8EV54"/>
<gene>
    <name evidence="3" type="ORF">D7V32_06440</name>
</gene>
<dbReference type="InterPro" id="IPR029057">
    <property type="entry name" value="PRTase-like"/>
</dbReference>
<dbReference type="PANTHER" id="PTHR47505">
    <property type="entry name" value="DNA UTILIZATION PROTEIN YHGH"/>
    <property type="match status" value="1"/>
</dbReference>
<keyword evidence="4" id="KW-1185">Reference proteome</keyword>
<dbReference type="Pfam" id="PF00156">
    <property type="entry name" value="Pribosyltran"/>
    <property type="match status" value="1"/>
</dbReference>
<proteinExistence type="inferred from homology"/>
<evidence type="ECO:0000313" key="3">
    <source>
        <dbReference type="EMBL" id="RKG32303.1"/>
    </source>
</evidence>
<evidence type="ECO:0000313" key="4">
    <source>
        <dbReference type="Proteomes" id="UP000282388"/>
    </source>
</evidence>
<name>A0A3A8EV54_9GAMM</name>
<accession>A0A3A8EV54</accession>
<dbReference type="InterPro" id="IPR051910">
    <property type="entry name" value="ComF/GntX_DNA_util-trans"/>
</dbReference>
<dbReference type="Gene3D" id="3.40.50.2020">
    <property type="match status" value="1"/>
</dbReference>
<dbReference type="SUPFAM" id="SSF53271">
    <property type="entry name" value="PRTase-like"/>
    <property type="match status" value="1"/>
</dbReference>
<evidence type="ECO:0000259" key="2">
    <source>
        <dbReference type="Pfam" id="PF00156"/>
    </source>
</evidence>
<dbReference type="CDD" id="cd06223">
    <property type="entry name" value="PRTases_typeI"/>
    <property type="match status" value="1"/>
</dbReference>
<dbReference type="OrthoDB" id="9793412at2"/>
<dbReference type="EMBL" id="RAXV01000010">
    <property type="protein sequence ID" value="RKG32303.1"/>
    <property type="molecule type" value="Genomic_DNA"/>
</dbReference>
<evidence type="ECO:0000256" key="1">
    <source>
        <dbReference type="ARBA" id="ARBA00008007"/>
    </source>
</evidence>
<feature type="domain" description="Phosphoribosyltransferase" evidence="2">
    <location>
        <begin position="118"/>
        <end position="209"/>
    </location>
</feature>
<comment type="similarity">
    <text evidence="1">Belongs to the ComF/GntX family.</text>
</comment>
<sequence length="212" mass="24509">MPMSKTLLQQAAGFFRSFQPCQLCHADTQHQHHVCLDCWQNLPWQRQSVQRQEMQILAACDYAYPLDRIIHQFKYEQQLHYTPLLSGILQTLKYPKVQAIVPMPISTERLCERGYNQSLLLAKALSKHLQLPIWQPVERLKQHSQKGLSRFERIEDIQQQFQLAPPSNLRYRKVLIVDDVVTTGSSIHALKNCLEQLGCQEVHAVCLAAAQI</sequence>
<dbReference type="Proteomes" id="UP000282388">
    <property type="component" value="Unassembled WGS sequence"/>
</dbReference>
<dbReference type="RefSeq" id="WP_120402064.1">
    <property type="nucleotide sequence ID" value="NZ_RAXV01000010.1"/>
</dbReference>
<protein>
    <submittedName>
        <fullName evidence="3">ComF family protein</fullName>
    </submittedName>
</protein>
<dbReference type="PANTHER" id="PTHR47505:SF1">
    <property type="entry name" value="DNA UTILIZATION PROTEIN YHGH"/>
    <property type="match status" value="1"/>
</dbReference>
<dbReference type="InterPro" id="IPR000836">
    <property type="entry name" value="PRTase_dom"/>
</dbReference>
<comment type="caution">
    <text evidence="3">The sequence shown here is derived from an EMBL/GenBank/DDBJ whole genome shotgun (WGS) entry which is preliminary data.</text>
</comment>
<organism evidence="3 4">
    <name type="scientific">Acinetobacter tianfuensis</name>
    <dbReference type="NCBI Taxonomy" id="2419603"/>
    <lineage>
        <taxon>Bacteria</taxon>
        <taxon>Pseudomonadati</taxon>
        <taxon>Pseudomonadota</taxon>
        <taxon>Gammaproteobacteria</taxon>
        <taxon>Moraxellales</taxon>
        <taxon>Moraxellaceae</taxon>
        <taxon>Acinetobacter</taxon>
    </lineage>
</organism>
<reference evidence="3 4" key="1">
    <citation type="submission" date="2018-09" db="EMBL/GenBank/DDBJ databases">
        <title>The draft genome of Acinetobacter spp. strains.</title>
        <authorList>
            <person name="Qin J."/>
            <person name="Feng Y."/>
            <person name="Zong Z."/>
        </authorList>
    </citation>
    <scope>NUCLEOTIDE SEQUENCE [LARGE SCALE GENOMIC DNA]</scope>
    <source>
        <strain evidence="3 4">WCHAc060012</strain>
    </source>
</reference>